<dbReference type="EMBL" id="DRYK01000084">
    <property type="protein sequence ID" value="HHP68405.1"/>
    <property type="molecule type" value="Genomic_DNA"/>
</dbReference>
<protein>
    <submittedName>
        <fullName evidence="2">DUF134 domain-containing protein</fullName>
    </submittedName>
</protein>
<organism evidence="2">
    <name type="scientific">Thermogladius calderae</name>
    <dbReference type="NCBI Taxonomy" id="1200300"/>
    <lineage>
        <taxon>Archaea</taxon>
        <taxon>Thermoproteota</taxon>
        <taxon>Thermoprotei</taxon>
        <taxon>Desulfurococcales</taxon>
        <taxon>Desulfurococcaceae</taxon>
        <taxon>Thermogladius</taxon>
    </lineage>
</organism>
<reference evidence="2" key="1">
    <citation type="journal article" date="2020" name="mSystems">
        <title>Genome- and Community-Level Interaction Insights into Carbon Utilization and Element Cycling Functions of Hydrothermarchaeota in Hydrothermal Sediment.</title>
        <authorList>
            <person name="Zhou Z."/>
            <person name="Liu Y."/>
            <person name="Xu W."/>
            <person name="Pan J."/>
            <person name="Luo Z.H."/>
            <person name="Li M."/>
        </authorList>
    </citation>
    <scope>NUCLEOTIDE SEQUENCE [LARGE SCALE GENOMIC DNA]</scope>
    <source>
        <strain evidence="2">SpSt-110</strain>
    </source>
</reference>
<dbReference type="AlphaFoldDB" id="A0A7J3Y0S3"/>
<dbReference type="SUPFAM" id="SSF88659">
    <property type="entry name" value="Sigma3 and sigma4 domains of RNA polymerase sigma factors"/>
    <property type="match status" value="1"/>
</dbReference>
<comment type="caution">
    <text evidence="2">The sequence shown here is derived from an EMBL/GenBank/DDBJ whole genome shotgun (WGS) entry which is preliminary data.</text>
</comment>
<name>A0A7J3Y0S3_9CREN</name>
<comment type="similarity">
    <text evidence="1">Belongs to the UPF0251 family.</text>
</comment>
<dbReference type="PANTHER" id="PTHR37478">
    <property type="match status" value="1"/>
</dbReference>
<evidence type="ECO:0000313" key="2">
    <source>
        <dbReference type="EMBL" id="HHP68405.1"/>
    </source>
</evidence>
<dbReference type="PANTHER" id="PTHR37478:SF2">
    <property type="entry name" value="UPF0251 PROTEIN TK0562"/>
    <property type="match status" value="1"/>
</dbReference>
<dbReference type="InterPro" id="IPR013324">
    <property type="entry name" value="RNA_pol_sigma_r3/r4-like"/>
</dbReference>
<dbReference type="InterPro" id="IPR002852">
    <property type="entry name" value="UPF0251"/>
</dbReference>
<gene>
    <name evidence="2" type="ORF">ENM60_06480</name>
</gene>
<dbReference type="Pfam" id="PF02001">
    <property type="entry name" value="DUF134"/>
    <property type="match status" value="1"/>
</dbReference>
<dbReference type="InterPro" id="IPR036388">
    <property type="entry name" value="WH-like_DNA-bd_sf"/>
</dbReference>
<evidence type="ECO:0000256" key="1">
    <source>
        <dbReference type="ARBA" id="ARBA00009350"/>
    </source>
</evidence>
<sequence length="101" mass="11695">MRQWWRVQGPPGDRGELKIEESLYIPVKPSQSLVLADCVELYDYEVEAFKLIHYDGLTTDEASAKMGLSKATFWRILEQARFKIARALVENKPIRIVVSQR</sequence>
<proteinExistence type="inferred from homology"/>
<dbReference type="Gene3D" id="1.10.10.10">
    <property type="entry name" value="Winged helix-like DNA-binding domain superfamily/Winged helix DNA-binding domain"/>
    <property type="match status" value="1"/>
</dbReference>
<accession>A0A7J3Y0S3</accession>